<evidence type="ECO:0000256" key="1">
    <source>
        <dbReference type="SAM" id="Phobius"/>
    </source>
</evidence>
<feature type="domain" description="Predicted membrane protein YciQ-like C-terminal" evidence="4">
    <location>
        <begin position="307"/>
        <end position="529"/>
    </location>
</feature>
<dbReference type="InterPro" id="IPR018702">
    <property type="entry name" value="DUF2207"/>
</dbReference>
<sequence length="606" mass="64551">MRHLLRVLALLVLTGIALSFSPVAHADDQPSSWNIPRYDVTAQLQGDGTARVTLDFDFNFGNDPGHGPFITLPLRQEVLNDPDVWRMLDVDVESVTSATGANTAIQRSTENGMLLVRVGTEGRRFTGVQNYRITYLIRGLIAPNHPESGLDEFNWNAVGTGWQVPIRQVNVTVEGPVDITRTACWSGSDFRSACDAGQQGATATYSATSLGMGRGMQVVAGFPVGTFVGAEPRYTKRANIGNMVPVTPLSAGLTGVLSLIGVGAVTALVRRRGRDLAYVGLTPGLTPARGQEAAVGAAKRTPVTVQFQPPRGATPGEVGTLIDASADNRDVTGAIIDLAVRGHIHIQQLSDQDWKFSQRQTDDQLLPFERELMGRLFRGRRSVSTTDMKSQAYAGLLPNTRSALYRQVAQERRWFQVRPDLAKASAVAMGVLIAVGGVGLGFVLGWTAGLGLIGLAGVITGVLLMALSGKMPARTPEGSAMLAQSKGFELYLKTAEADQIRFEEGIDVYSRYLPYAIVFGVAERWTKTFQQLAAEGRYQPNMYWYGSPYGSGFFYGAAFGSMMDSMTAAMSEAMSSAMTAGTSATGGGSGFSMGGGGFGGGGGGGW</sequence>
<dbReference type="RefSeq" id="WP_425310394.1">
    <property type="nucleotide sequence ID" value="NZ_CP154795.1"/>
</dbReference>
<dbReference type="Proteomes" id="UP001442841">
    <property type="component" value="Chromosome"/>
</dbReference>
<feature type="domain" description="DUF2207" evidence="3">
    <location>
        <begin position="35"/>
        <end position="222"/>
    </location>
</feature>
<proteinExistence type="predicted"/>
<evidence type="ECO:0000259" key="3">
    <source>
        <dbReference type="Pfam" id="PF09972"/>
    </source>
</evidence>
<name>A0ABZ3FUX6_9ACTN</name>
<feature type="transmembrane region" description="Helical" evidence="1">
    <location>
        <begin position="421"/>
        <end position="442"/>
    </location>
</feature>
<evidence type="ECO:0000256" key="2">
    <source>
        <dbReference type="SAM" id="SignalP"/>
    </source>
</evidence>
<feature type="transmembrane region" description="Helical" evidence="1">
    <location>
        <begin position="249"/>
        <end position="269"/>
    </location>
</feature>
<protein>
    <submittedName>
        <fullName evidence="5">DUF2207 domain-containing protein</fullName>
    </submittedName>
</protein>
<dbReference type="Pfam" id="PF09972">
    <property type="entry name" value="DUF2207"/>
    <property type="match status" value="1"/>
</dbReference>
<feature type="transmembrane region" description="Helical" evidence="1">
    <location>
        <begin position="448"/>
        <end position="467"/>
    </location>
</feature>
<keyword evidence="6" id="KW-1185">Reference proteome</keyword>
<reference evidence="5 6" key="1">
    <citation type="submission" date="2024-04" db="EMBL/GenBank/DDBJ databases">
        <title>Isolation of an actinomycete strain from pig manure.</title>
        <authorList>
            <person name="Gong T."/>
            <person name="Yu Z."/>
            <person name="An M."/>
            <person name="Wei C."/>
            <person name="Yang W."/>
            <person name="Liu L."/>
        </authorList>
    </citation>
    <scope>NUCLEOTIDE SEQUENCE [LARGE SCALE GENOMIC DNA]</scope>
    <source>
        <strain evidence="5 6">ZF39</strain>
    </source>
</reference>
<dbReference type="Pfam" id="PF20990">
    <property type="entry name" value="DUF2207_C"/>
    <property type="match status" value="1"/>
</dbReference>
<evidence type="ECO:0000313" key="5">
    <source>
        <dbReference type="EMBL" id="XAN08960.1"/>
    </source>
</evidence>
<evidence type="ECO:0000259" key="4">
    <source>
        <dbReference type="Pfam" id="PF20990"/>
    </source>
</evidence>
<gene>
    <name evidence="5" type="ORF">AADG42_17145</name>
</gene>
<organism evidence="5 6">
    <name type="scientific">Ammonicoccus fulvus</name>
    <dbReference type="NCBI Taxonomy" id="3138240"/>
    <lineage>
        <taxon>Bacteria</taxon>
        <taxon>Bacillati</taxon>
        <taxon>Actinomycetota</taxon>
        <taxon>Actinomycetes</taxon>
        <taxon>Propionibacteriales</taxon>
        <taxon>Propionibacteriaceae</taxon>
        <taxon>Ammonicoccus</taxon>
    </lineage>
</organism>
<accession>A0ABZ3FUX6</accession>
<keyword evidence="2" id="KW-0732">Signal</keyword>
<keyword evidence="1" id="KW-0812">Transmembrane</keyword>
<keyword evidence="1" id="KW-1133">Transmembrane helix</keyword>
<dbReference type="InterPro" id="IPR048389">
    <property type="entry name" value="YciQ-like_C"/>
</dbReference>
<evidence type="ECO:0000313" key="6">
    <source>
        <dbReference type="Proteomes" id="UP001442841"/>
    </source>
</evidence>
<feature type="signal peptide" evidence="2">
    <location>
        <begin position="1"/>
        <end position="26"/>
    </location>
</feature>
<dbReference type="EMBL" id="CP154795">
    <property type="protein sequence ID" value="XAN08960.1"/>
    <property type="molecule type" value="Genomic_DNA"/>
</dbReference>
<keyword evidence="1" id="KW-0472">Membrane</keyword>
<feature type="chain" id="PRO_5046135434" evidence="2">
    <location>
        <begin position="27"/>
        <end position="606"/>
    </location>
</feature>